<name>A0ABT3FXZ4_9BACT</name>
<keyword evidence="2" id="KW-1185">Reference proteome</keyword>
<accession>A0ABT3FXZ4</accession>
<dbReference type="RefSeq" id="WP_264510829.1">
    <property type="nucleotide sequence ID" value="NZ_JAPDDR010000001.1"/>
</dbReference>
<comment type="caution">
    <text evidence="1">The sequence shown here is derived from an EMBL/GenBank/DDBJ whole genome shotgun (WGS) entry which is preliminary data.</text>
</comment>
<proteinExistence type="predicted"/>
<evidence type="ECO:0000313" key="2">
    <source>
        <dbReference type="Proteomes" id="UP001165653"/>
    </source>
</evidence>
<sequence length="131" mass="14011">MKRLTPLVLCVPLASCSIERNWPAGMKAETYSGRILRESTGKPVGGAEIELKRRGKKFSKSLLGGWAAVQTPELIGTGTSKADGSFQITTRSGYATSAAAQKGELYGSIGSSDQNHSESKRLPDILKIEVK</sequence>
<reference evidence="1" key="1">
    <citation type="submission" date="2022-10" db="EMBL/GenBank/DDBJ databases">
        <title>Luteolibacter sp. GHJ8, whole genome shotgun sequencing project.</title>
        <authorList>
            <person name="Zhao G."/>
            <person name="Shen L."/>
        </authorList>
    </citation>
    <scope>NUCLEOTIDE SEQUENCE</scope>
    <source>
        <strain evidence="1">GHJ8</strain>
    </source>
</reference>
<protein>
    <submittedName>
        <fullName evidence="1">DUF4198 domain-containing protein</fullName>
    </submittedName>
</protein>
<dbReference type="Proteomes" id="UP001165653">
    <property type="component" value="Unassembled WGS sequence"/>
</dbReference>
<organism evidence="1 2">
    <name type="scientific">Luteolibacter rhizosphaerae</name>
    <dbReference type="NCBI Taxonomy" id="2989719"/>
    <lineage>
        <taxon>Bacteria</taxon>
        <taxon>Pseudomonadati</taxon>
        <taxon>Verrucomicrobiota</taxon>
        <taxon>Verrucomicrobiia</taxon>
        <taxon>Verrucomicrobiales</taxon>
        <taxon>Verrucomicrobiaceae</taxon>
        <taxon>Luteolibacter</taxon>
    </lineage>
</organism>
<evidence type="ECO:0000313" key="1">
    <source>
        <dbReference type="EMBL" id="MCW1912439.1"/>
    </source>
</evidence>
<gene>
    <name evidence="1" type="ORF">OJ996_02570</name>
</gene>
<dbReference type="EMBL" id="JAPDDR010000001">
    <property type="protein sequence ID" value="MCW1912439.1"/>
    <property type="molecule type" value="Genomic_DNA"/>
</dbReference>